<dbReference type="InterPro" id="IPR036928">
    <property type="entry name" value="AS_sf"/>
</dbReference>
<dbReference type="InterPro" id="IPR023631">
    <property type="entry name" value="Amidase_dom"/>
</dbReference>
<evidence type="ECO:0000259" key="2">
    <source>
        <dbReference type="Pfam" id="PF01425"/>
    </source>
</evidence>
<dbReference type="EMBL" id="JABEZX010000012">
    <property type="protein sequence ID" value="MBA0572614.1"/>
    <property type="molecule type" value="Genomic_DNA"/>
</dbReference>
<accession>A0A7J8N6Z3</accession>
<dbReference type="Proteomes" id="UP000593572">
    <property type="component" value="Unassembled WGS sequence"/>
</dbReference>
<dbReference type="Pfam" id="PF01425">
    <property type="entry name" value="Amidase"/>
    <property type="match status" value="1"/>
</dbReference>
<dbReference type="Gene3D" id="3.90.1300.10">
    <property type="entry name" value="Amidase signature (AS) domain"/>
    <property type="match status" value="1"/>
</dbReference>
<dbReference type="SUPFAM" id="SSF75304">
    <property type="entry name" value="Amidase signature (AS) enzymes"/>
    <property type="match status" value="1"/>
</dbReference>
<feature type="domain" description="Amidase" evidence="2">
    <location>
        <begin position="261"/>
        <end position="526"/>
    </location>
</feature>
<evidence type="ECO:0000313" key="3">
    <source>
        <dbReference type="EMBL" id="MBA0572614.1"/>
    </source>
</evidence>
<dbReference type="PANTHER" id="PTHR11895">
    <property type="entry name" value="TRANSAMIDASE"/>
    <property type="match status" value="1"/>
</dbReference>
<dbReference type="GO" id="GO:0050567">
    <property type="term" value="F:glutaminyl-tRNA synthase (glutamine-hydrolyzing) activity"/>
    <property type="evidence" value="ECO:0007669"/>
    <property type="project" value="TreeGrafter"/>
</dbReference>
<reference evidence="3 4" key="1">
    <citation type="journal article" date="2019" name="Genome Biol. Evol.">
        <title>Insights into the evolution of the New World diploid cottons (Gossypium, subgenus Houzingenia) based on genome sequencing.</title>
        <authorList>
            <person name="Grover C.E."/>
            <person name="Arick M.A. 2nd"/>
            <person name="Thrash A."/>
            <person name="Conover J.L."/>
            <person name="Sanders W.S."/>
            <person name="Peterson D.G."/>
            <person name="Frelichowski J.E."/>
            <person name="Scheffler J.A."/>
            <person name="Scheffler B.E."/>
            <person name="Wendel J.F."/>
        </authorList>
    </citation>
    <scope>NUCLEOTIDE SEQUENCE [LARGE SCALE GENOMIC DNA]</scope>
    <source>
        <strain evidence="3">157</strain>
        <tissue evidence="3">Leaf</tissue>
    </source>
</reference>
<name>A0A7J8N6Z3_9ROSI</name>
<gene>
    <name evidence="3" type="ORF">Golob_002942</name>
</gene>
<dbReference type="AlphaFoldDB" id="A0A7J8N6Z3"/>
<feature type="compositionally biased region" description="Pro residues" evidence="1">
    <location>
        <begin position="706"/>
        <end position="720"/>
    </location>
</feature>
<keyword evidence="4" id="KW-1185">Reference proteome</keyword>
<organism evidence="3 4">
    <name type="scientific">Gossypium lobatum</name>
    <dbReference type="NCBI Taxonomy" id="34289"/>
    <lineage>
        <taxon>Eukaryota</taxon>
        <taxon>Viridiplantae</taxon>
        <taxon>Streptophyta</taxon>
        <taxon>Embryophyta</taxon>
        <taxon>Tracheophyta</taxon>
        <taxon>Spermatophyta</taxon>
        <taxon>Magnoliopsida</taxon>
        <taxon>eudicotyledons</taxon>
        <taxon>Gunneridae</taxon>
        <taxon>Pentapetalae</taxon>
        <taxon>rosids</taxon>
        <taxon>malvids</taxon>
        <taxon>Malvales</taxon>
        <taxon>Malvaceae</taxon>
        <taxon>Malvoideae</taxon>
        <taxon>Gossypium</taxon>
    </lineage>
</organism>
<protein>
    <recommendedName>
        <fullName evidence="2">Amidase domain-containing protein</fullName>
    </recommendedName>
</protein>
<evidence type="ECO:0000256" key="1">
    <source>
        <dbReference type="SAM" id="MobiDB-lite"/>
    </source>
</evidence>
<evidence type="ECO:0000313" key="4">
    <source>
        <dbReference type="Proteomes" id="UP000593572"/>
    </source>
</evidence>
<comment type="caution">
    <text evidence="3">The sequence shown here is derived from an EMBL/GenBank/DDBJ whole genome shotgun (WGS) entry which is preliminary data.</text>
</comment>
<dbReference type="PANTHER" id="PTHR11895:SF73">
    <property type="entry name" value="AMIDASE FAMILY PROTEIN"/>
    <property type="match status" value="1"/>
</dbReference>
<dbReference type="InterPro" id="IPR000120">
    <property type="entry name" value="Amidase"/>
</dbReference>
<feature type="region of interest" description="Disordered" evidence="1">
    <location>
        <begin position="686"/>
        <end position="720"/>
    </location>
</feature>
<proteinExistence type="predicted"/>
<sequence length="720" mass="79818">MEGPFYIELCRFQFSGMTVSRSLNRQSPTPAGNTATWFLDKCRNMSSRPLTRFMASLLLLLFYSLADSFADLPSQFQAQQELTDINKSAILPTCPYRRAATLLEMVQTLAVSSYICCHKLVNVYLLVEERPLDECDSKNGNECPKNITEASQIRHGLTLLDADFFNDIKILEIAKGAKEFNIPIIRTNRKLVASINGGLHNPSPLVFNPEWSKEQSQGKANRFNHPSASGIQRPINEEDIAFMSVLELGELIKKKQITSEELTGIFLKRLRRYNPVLESVVTYTEDLAYQQAKEADKLLSQGVHLGPLHGIPYGLKDIISVPLYKTSWGSTTFKNQVLNIEAWVYKRLKSAGAVLVAKLVTGSLAYDDIWFGGRTRNPWNIEEFSTGSSAGPAACTSAGMIPFAIGSETAGSITYPASRCGVTALRPTFGSVGRTGVMSLSESLDKLGPFCRNAADCAVILDAIRGKDPDDLSSRDIPFGDPFSVDITKLTVGYLDDADMEVVHVLESKGIKVVPFKLNYTVDSVQGILNFTMDVDMLAHFDEWQRSGKDDDYEAQDQWPVELRRARVVSAVDYLQDVEHQQECMEIGDLGLKVARLAQRARGKLIQEVKENFNVDAFIGNATDWERVCMGNLVGLPVIVVPTGFKNIPNPPPTGTRRRTTVNTGIYAPPNHDHIALALAMAYQSATNHHKQRPPIDDLGPNDTIPNPPTVPIPPRRLHM</sequence>